<keyword evidence="3" id="KW-1185">Reference proteome</keyword>
<evidence type="ECO:0000256" key="1">
    <source>
        <dbReference type="SAM" id="MobiDB-lite"/>
    </source>
</evidence>
<dbReference type="Proteomes" id="UP000011115">
    <property type="component" value="Unassembled WGS sequence"/>
</dbReference>
<proteinExistence type="predicted"/>
<name>M1DXE9_SOLTU</name>
<dbReference type="PaxDb" id="4113-PGSC0003DMT400095962"/>
<evidence type="ECO:0000313" key="3">
    <source>
        <dbReference type="Proteomes" id="UP000011115"/>
    </source>
</evidence>
<dbReference type="AlphaFoldDB" id="M1DXE9"/>
<dbReference type="InParanoid" id="M1DXE9"/>
<organism evidence="2 3">
    <name type="scientific">Solanum tuberosum</name>
    <name type="common">Potato</name>
    <dbReference type="NCBI Taxonomy" id="4113"/>
    <lineage>
        <taxon>Eukaryota</taxon>
        <taxon>Viridiplantae</taxon>
        <taxon>Streptophyta</taxon>
        <taxon>Embryophyta</taxon>
        <taxon>Tracheophyta</taxon>
        <taxon>Spermatophyta</taxon>
        <taxon>Magnoliopsida</taxon>
        <taxon>eudicotyledons</taxon>
        <taxon>Gunneridae</taxon>
        <taxon>Pentapetalae</taxon>
        <taxon>asterids</taxon>
        <taxon>lamiids</taxon>
        <taxon>Solanales</taxon>
        <taxon>Solanaceae</taxon>
        <taxon>Solanoideae</taxon>
        <taxon>Solaneae</taxon>
        <taxon>Solanum</taxon>
    </lineage>
</organism>
<dbReference type="Gramene" id="PGSC0003DMT400095962">
    <property type="protein sequence ID" value="PGSC0003DMT400095962"/>
    <property type="gene ID" value="PGSC0003DMG400045533"/>
</dbReference>
<evidence type="ECO:0000313" key="2">
    <source>
        <dbReference type="EnsemblPlants" id="PGSC0003DMT400095962"/>
    </source>
</evidence>
<feature type="region of interest" description="Disordered" evidence="1">
    <location>
        <begin position="1"/>
        <end position="27"/>
    </location>
</feature>
<dbReference type="HOGENOM" id="CLU_1780717_0_0_1"/>
<dbReference type="EnsemblPlants" id="PGSC0003DMT400095962">
    <property type="protein sequence ID" value="PGSC0003DMT400095962"/>
    <property type="gene ID" value="PGSC0003DMG400045533"/>
</dbReference>
<reference evidence="2" key="2">
    <citation type="submission" date="2015-06" db="UniProtKB">
        <authorList>
            <consortium name="EnsemblPlants"/>
        </authorList>
    </citation>
    <scope>IDENTIFICATION</scope>
    <source>
        <strain evidence="2">DM1-3 516 R44</strain>
    </source>
</reference>
<sequence>MNQSAILKKKGLNPNKDQSPLKNRDDDMKYRSTVELVNIFKIMREHVANKCNNKAKKEHAPIAHKRKNSKDFIPQQGKSKLFGHISVIQSPSKEELSTSHMIAGKGQNKLRLFQSRESIQVKGIKLPMHNFRFQSRPRKVLLLLYM</sequence>
<reference evidence="3" key="1">
    <citation type="journal article" date="2011" name="Nature">
        <title>Genome sequence and analysis of the tuber crop potato.</title>
        <authorList>
            <consortium name="The Potato Genome Sequencing Consortium"/>
        </authorList>
    </citation>
    <scope>NUCLEOTIDE SEQUENCE [LARGE SCALE GENOMIC DNA]</scope>
    <source>
        <strain evidence="3">cv. DM1-3 516 R44</strain>
    </source>
</reference>
<protein>
    <submittedName>
        <fullName evidence="2">Uncharacterized protein</fullName>
    </submittedName>
</protein>
<accession>M1DXE9</accession>